<evidence type="ECO:0000256" key="3">
    <source>
        <dbReference type="ARBA" id="ARBA00022692"/>
    </source>
</evidence>
<dbReference type="Pfam" id="PF07690">
    <property type="entry name" value="MFS_1"/>
    <property type="match status" value="1"/>
</dbReference>
<feature type="transmembrane region" description="Helical" evidence="6">
    <location>
        <begin position="94"/>
        <end position="114"/>
    </location>
</feature>
<feature type="transmembrane region" description="Helical" evidence="6">
    <location>
        <begin position="204"/>
        <end position="227"/>
    </location>
</feature>
<evidence type="ECO:0000313" key="7">
    <source>
        <dbReference type="EMBL" id="AVY93338.1"/>
    </source>
</evidence>
<sequence length="459" mass="49608">MAATLTRWYPENLDFWLTRGRFVARRNLVCSIFALHLNFNVWMMWSIVVINLPAVGFQLSDDQRFWLVAAPPLFGAMLRIVYSMVWSWVGGATWLALSTLILLLPAIGVGFVVQDISTPFWVLFAMAALCGFGGGASASHLSHTGFFFPAARKGYALGMNAGIGNLGVSVAQLLIPLAISVPLFGHLAGAPQIWGHGEEVRQVWLQNAGFMWVPLILLGAWAAWRYGNNMAGVRLTPRDQLNVIRIPHTWYVCLLYMGTYGTFLGFAAAFPLLTSRMFPLEDVTGYLFVGPMLAALARPFGGWLSDRIAGSVVTCGAYAVMALSLVALLLTLPSSSDAGHFTAFVCVSLVLFTAAGLGNGSSYQMAPKVFLIEAGRRAAREGLDVNTAYADGSRAGTAAMNVSSVMAAFGGFFIPKTFGWSLALTHGVALAVLIFLAFYLVALGVCIWQYARPHAVVRV</sequence>
<dbReference type="PANTHER" id="PTHR23515">
    <property type="entry name" value="HIGH-AFFINITY NITRATE TRANSPORTER 2.3"/>
    <property type="match status" value="1"/>
</dbReference>
<keyword evidence="5 6" id="KW-0472">Membrane</keyword>
<dbReference type="AlphaFoldDB" id="A0A2S0P7H6"/>
<evidence type="ECO:0000256" key="4">
    <source>
        <dbReference type="ARBA" id="ARBA00022989"/>
    </source>
</evidence>
<feature type="transmembrane region" description="Helical" evidence="6">
    <location>
        <begin position="248"/>
        <end position="271"/>
    </location>
</feature>
<feature type="transmembrane region" description="Helical" evidence="6">
    <location>
        <begin position="120"/>
        <end position="141"/>
    </location>
</feature>
<feature type="transmembrane region" description="Helical" evidence="6">
    <location>
        <begin position="338"/>
        <end position="358"/>
    </location>
</feature>
<dbReference type="STRING" id="1122240.GCA_000620105_00584"/>
<dbReference type="InterPro" id="IPR036259">
    <property type="entry name" value="MFS_trans_sf"/>
</dbReference>
<evidence type="ECO:0000256" key="6">
    <source>
        <dbReference type="SAM" id="Phobius"/>
    </source>
</evidence>
<feature type="transmembrane region" description="Helical" evidence="6">
    <location>
        <begin position="162"/>
        <end position="184"/>
    </location>
</feature>
<comment type="subcellular location">
    <subcellularLocation>
        <location evidence="1">Membrane</location>
        <topology evidence="1">Multi-pass membrane protein</topology>
    </subcellularLocation>
</comment>
<feature type="transmembrane region" description="Helical" evidence="6">
    <location>
        <begin position="283"/>
        <end position="301"/>
    </location>
</feature>
<comment type="similarity">
    <text evidence="2">Belongs to the major facilitator superfamily. Nitrate/nitrite porter (TC 2.A.1.8) family.</text>
</comment>
<organism evidence="7 8">
    <name type="scientific">Microvirgula aerodenitrificans</name>
    <dbReference type="NCBI Taxonomy" id="57480"/>
    <lineage>
        <taxon>Bacteria</taxon>
        <taxon>Pseudomonadati</taxon>
        <taxon>Pseudomonadota</taxon>
        <taxon>Betaproteobacteria</taxon>
        <taxon>Neisseriales</taxon>
        <taxon>Aquaspirillaceae</taxon>
        <taxon>Microvirgula</taxon>
    </lineage>
</organism>
<dbReference type="KEGG" id="maer:DAI18_04215"/>
<evidence type="ECO:0000313" key="8">
    <source>
        <dbReference type="Proteomes" id="UP000244173"/>
    </source>
</evidence>
<feature type="transmembrane region" description="Helical" evidence="6">
    <location>
        <begin position="64"/>
        <end position="82"/>
    </location>
</feature>
<evidence type="ECO:0000256" key="1">
    <source>
        <dbReference type="ARBA" id="ARBA00004141"/>
    </source>
</evidence>
<proteinExistence type="inferred from homology"/>
<dbReference type="EMBL" id="CP028519">
    <property type="protein sequence ID" value="AVY93338.1"/>
    <property type="molecule type" value="Genomic_DNA"/>
</dbReference>
<dbReference type="Proteomes" id="UP000244173">
    <property type="component" value="Chromosome"/>
</dbReference>
<keyword evidence="4 6" id="KW-1133">Transmembrane helix</keyword>
<feature type="transmembrane region" description="Helical" evidence="6">
    <location>
        <begin position="427"/>
        <end position="451"/>
    </location>
</feature>
<protein>
    <submittedName>
        <fullName evidence="7">MFS transporter</fullName>
    </submittedName>
</protein>
<feature type="transmembrane region" description="Helical" evidence="6">
    <location>
        <begin position="28"/>
        <end position="52"/>
    </location>
</feature>
<evidence type="ECO:0000256" key="5">
    <source>
        <dbReference type="ARBA" id="ARBA00023136"/>
    </source>
</evidence>
<feature type="transmembrane region" description="Helical" evidence="6">
    <location>
        <begin position="398"/>
        <end position="415"/>
    </location>
</feature>
<keyword evidence="8" id="KW-1185">Reference proteome</keyword>
<dbReference type="GO" id="GO:0016020">
    <property type="term" value="C:membrane"/>
    <property type="evidence" value="ECO:0007669"/>
    <property type="project" value="UniProtKB-SubCell"/>
</dbReference>
<dbReference type="InterPro" id="IPR011701">
    <property type="entry name" value="MFS"/>
</dbReference>
<evidence type="ECO:0000256" key="2">
    <source>
        <dbReference type="ARBA" id="ARBA00008432"/>
    </source>
</evidence>
<gene>
    <name evidence="7" type="ORF">DAI18_04215</name>
</gene>
<dbReference type="RefSeq" id="WP_028498057.1">
    <property type="nucleotide sequence ID" value="NZ_CALFSO010000071.1"/>
</dbReference>
<keyword evidence="3 6" id="KW-0812">Transmembrane</keyword>
<dbReference type="SUPFAM" id="SSF103473">
    <property type="entry name" value="MFS general substrate transporter"/>
    <property type="match status" value="1"/>
</dbReference>
<name>A0A2S0P7H6_9NEIS</name>
<feature type="transmembrane region" description="Helical" evidence="6">
    <location>
        <begin position="308"/>
        <end position="332"/>
    </location>
</feature>
<dbReference type="GO" id="GO:0015112">
    <property type="term" value="F:nitrate transmembrane transporter activity"/>
    <property type="evidence" value="ECO:0007669"/>
    <property type="project" value="InterPro"/>
</dbReference>
<accession>A0A2S0P7H6</accession>
<reference evidence="7 8" key="1">
    <citation type="submission" date="2018-04" db="EMBL/GenBank/DDBJ databases">
        <title>Denitrifier Microvirgula.</title>
        <authorList>
            <person name="Anderson E."/>
            <person name="Jang J."/>
            <person name="Ishii S."/>
        </authorList>
    </citation>
    <scope>NUCLEOTIDE SEQUENCE [LARGE SCALE GENOMIC DNA]</scope>
    <source>
        <strain evidence="7 8">BE2.4</strain>
    </source>
</reference>
<dbReference type="Gene3D" id="1.20.1250.20">
    <property type="entry name" value="MFS general substrate transporter like domains"/>
    <property type="match status" value="1"/>
</dbReference>
<dbReference type="InterPro" id="IPR044772">
    <property type="entry name" value="NO3_transporter"/>
</dbReference>